<sequence>VESLLQKIRKNWETHQLSVFKTKPKSKKSLKKPVTLILCVSGGCDSVSLLHLLQRLSSLLLLKLHVLHFNHQLRPEAGHEQAFVKSLAEQYKIPFHFKTAKHLKPGQAGLQETARQWRIEESIKILKNIGADCIATGHHADDQTETLLLKWMRGTHISNLQGMLWKNPPFIRPLLNCRKKELMQYLKSNNFSWMEDSTNLSSAYLRNRVRMELIPLLNELTREGLDSRINDLNEQSSLFREWLDREYAEWEIAARSTESKYDYTISLDDLDKANRLLQEEIIYKFITTKTNMELSYKNLRNIFELLLSENKHWEYSLSEEWKLVNSGNELSLQN</sequence>
<feature type="domain" description="tRNA(Ile)-lysidine/2-thiocytidine synthase N-terminal" evidence="7">
    <location>
        <begin position="36"/>
        <end position="211"/>
    </location>
</feature>
<keyword evidence="4" id="KW-0547">Nucleotide-binding</keyword>
<evidence type="ECO:0000313" key="8">
    <source>
        <dbReference type="EMBL" id="SVB56462.1"/>
    </source>
</evidence>
<dbReference type="InterPro" id="IPR014729">
    <property type="entry name" value="Rossmann-like_a/b/a_fold"/>
</dbReference>
<reference evidence="8" key="1">
    <citation type="submission" date="2018-05" db="EMBL/GenBank/DDBJ databases">
        <authorList>
            <person name="Lanie J.A."/>
            <person name="Ng W.-L."/>
            <person name="Kazmierczak K.M."/>
            <person name="Andrzejewski T.M."/>
            <person name="Davidsen T.M."/>
            <person name="Wayne K.J."/>
            <person name="Tettelin H."/>
            <person name="Glass J.I."/>
            <person name="Rusch D."/>
            <person name="Podicherti R."/>
            <person name="Tsui H.-C.T."/>
            <person name="Winkler M.E."/>
        </authorList>
    </citation>
    <scope>NUCLEOTIDE SEQUENCE</scope>
</reference>
<evidence type="ECO:0000256" key="1">
    <source>
        <dbReference type="ARBA" id="ARBA00013267"/>
    </source>
</evidence>
<dbReference type="Pfam" id="PF01171">
    <property type="entry name" value="ATP_bind_3"/>
    <property type="match status" value="1"/>
</dbReference>
<comment type="catalytic activity">
    <reaction evidence="6">
        <text>cytidine(34) in tRNA(Ile2) + L-lysine + ATP = lysidine(34) in tRNA(Ile2) + AMP + diphosphate + H(+)</text>
        <dbReference type="Rhea" id="RHEA:43744"/>
        <dbReference type="Rhea" id="RHEA-COMP:10625"/>
        <dbReference type="Rhea" id="RHEA-COMP:10670"/>
        <dbReference type="ChEBI" id="CHEBI:15378"/>
        <dbReference type="ChEBI" id="CHEBI:30616"/>
        <dbReference type="ChEBI" id="CHEBI:32551"/>
        <dbReference type="ChEBI" id="CHEBI:33019"/>
        <dbReference type="ChEBI" id="CHEBI:82748"/>
        <dbReference type="ChEBI" id="CHEBI:83665"/>
        <dbReference type="ChEBI" id="CHEBI:456215"/>
        <dbReference type="EC" id="6.3.4.19"/>
    </reaction>
</comment>
<evidence type="ECO:0000259" key="7">
    <source>
        <dbReference type="Pfam" id="PF01171"/>
    </source>
</evidence>
<evidence type="ECO:0000256" key="6">
    <source>
        <dbReference type="ARBA" id="ARBA00048539"/>
    </source>
</evidence>
<dbReference type="EMBL" id="UINC01047325">
    <property type="protein sequence ID" value="SVB56462.1"/>
    <property type="molecule type" value="Genomic_DNA"/>
</dbReference>
<dbReference type="SUPFAM" id="SSF52402">
    <property type="entry name" value="Adenine nucleotide alpha hydrolases-like"/>
    <property type="match status" value="1"/>
</dbReference>
<dbReference type="HAMAP" id="MF_01161">
    <property type="entry name" value="tRNA_Ile_lys_synt"/>
    <property type="match status" value="1"/>
</dbReference>
<dbReference type="InterPro" id="IPR012795">
    <property type="entry name" value="tRNA_Ile_lys_synt_N"/>
</dbReference>
<dbReference type="Gene3D" id="3.40.50.620">
    <property type="entry name" value="HUPs"/>
    <property type="match status" value="1"/>
</dbReference>
<dbReference type="AlphaFoldDB" id="A0A382F1E8"/>
<gene>
    <name evidence="8" type="ORF">METZ01_LOCUS209316</name>
</gene>
<evidence type="ECO:0000256" key="4">
    <source>
        <dbReference type="ARBA" id="ARBA00022741"/>
    </source>
</evidence>
<feature type="non-terminal residue" evidence="8">
    <location>
        <position position="1"/>
    </location>
</feature>
<dbReference type="InterPro" id="IPR011063">
    <property type="entry name" value="TilS/TtcA_N"/>
</dbReference>
<keyword evidence="3" id="KW-0819">tRNA processing</keyword>
<dbReference type="EC" id="6.3.4.19" evidence="1"/>
<dbReference type="NCBIfam" id="TIGR02432">
    <property type="entry name" value="lysidine_TilS_N"/>
    <property type="match status" value="1"/>
</dbReference>
<accession>A0A382F1E8</accession>
<organism evidence="8">
    <name type="scientific">marine metagenome</name>
    <dbReference type="NCBI Taxonomy" id="408172"/>
    <lineage>
        <taxon>unclassified sequences</taxon>
        <taxon>metagenomes</taxon>
        <taxon>ecological metagenomes</taxon>
    </lineage>
</organism>
<dbReference type="GO" id="GO:0008033">
    <property type="term" value="P:tRNA processing"/>
    <property type="evidence" value="ECO:0007669"/>
    <property type="project" value="UniProtKB-KW"/>
</dbReference>
<protein>
    <recommendedName>
        <fullName evidence="1">tRNA(Ile)-lysidine synthetase</fullName>
        <ecNumber evidence="1">6.3.4.19</ecNumber>
    </recommendedName>
</protein>
<evidence type="ECO:0000256" key="3">
    <source>
        <dbReference type="ARBA" id="ARBA00022694"/>
    </source>
</evidence>
<name>A0A382F1E8_9ZZZZ</name>
<dbReference type="InterPro" id="IPR012094">
    <property type="entry name" value="tRNA_Ile_lys_synt"/>
</dbReference>
<dbReference type="GO" id="GO:0005524">
    <property type="term" value="F:ATP binding"/>
    <property type="evidence" value="ECO:0007669"/>
    <property type="project" value="UniProtKB-KW"/>
</dbReference>
<evidence type="ECO:0000256" key="5">
    <source>
        <dbReference type="ARBA" id="ARBA00022840"/>
    </source>
</evidence>
<feature type="non-terminal residue" evidence="8">
    <location>
        <position position="334"/>
    </location>
</feature>
<keyword evidence="2" id="KW-0436">Ligase</keyword>
<dbReference type="PANTHER" id="PTHR43033">
    <property type="entry name" value="TRNA(ILE)-LYSIDINE SYNTHASE-RELATED"/>
    <property type="match status" value="1"/>
</dbReference>
<dbReference type="GO" id="GO:0032267">
    <property type="term" value="F:tRNA(Ile)-lysidine synthase activity"/>
    <property type="evidence" value="ECO:0007669"/>
    <property type="project" value="UniProtKB-EC"/>
</dbReference>
<dbReference type="CDD" id="cd01992">
    <property type="entry name" value="TilS_N"/>
    <property type="match status" value="1"/>
</dbReference>
<dbReference type="PANTHER" id="PTHR43033:SF1">
    <property type="entry name" value="TRNA(ILE)-LYSIDINE SYNTHASE-RELATED"/>
    <property type="match status" value="1"/>
</dbReference>
<keyword evidence="5" id="KW-0067">ATP-binding</keyword>
<proteinExistence type="inferred from homology"/>
<evidence type="ECO:0000256" key="2">
    <source>
        <dbReference type="ARBA" id="ARBA00022598"/>
    </source>
</evidence>